<dbReference type="SUPFAM" id="SSF52151">
    <property type="entry name" value="FabD/lysophospholipase-like"/>
    <property type="match status" value="1"/>
</dbReference>
<feature type="domain" description="PNPLA" evidence="5">
    <location>
        <begin position="10"/>
        <end position="217"/>
    </location>
</feature>
<feature type="region of interest" description="Disordered" evidence="4">
    <location>
        <begin position="349"/>
        <end position="369"/>
    </location>
</feature>
<accession>A0A1L1PJE7</accession>
<reference evidence="7" key="2">
    <citation type="submission" date="2014-11" db="EMBL/GenBank/DDBJ databases">
        <title>Draft genome sequence of Hydrogenophaga intermedia S1.</title>
        <authorList>
            <person name="Gan H.M."/>
            <person name="Chew T.H."/>
            <person name="Stolz A."/>
        </authorList>
    </citation>
    <scope>NUCLEOTIDE SEQUENCE [LARGE SCALE GENOMIC DNA]</scope>
    <source>
        <strain evidence="7">S1</strain>
    </source>
</reference>
<reference evidence="7" key="1">
    <citation type="submission" date="2014-02" db="EMBL/GenBank/DDBJ databases">
        <authorList>
            <person name="Gan H."/>
        </authorList>
    </citation>
    <scope>NUCLEOTIDE SEQUENCE [LARGE SCALE GENOMIC DNA]</scope>
    <source>
        <strain evidence="7">S1</strain>
    </source>
</reference>
<dbReference type="Proteomes" id="UP000028878">
    <property type="component" value="Unassembled WGS sequence"/>
</dbReference>
<feature type="active site" description="Nucleophile" evidence="3">
    <location>
        <position position="56"/>
    </location>
</feature>
<evidence type="ECO:0000256" key="1">
    <source>
        <dbReference type="ARBA" id="ARBA00010240"/>
    </source>
</evidence>
<dbReference type="GO" id="GO:0016042">
    <property type="term" value="P:lipid catabolic process"/>
    <property type="evidence" value="ECO:0007669"/>
    <property type="project" value="UniProtKB-UniRule"/>
</dbReference>
<keyword evidence="2 3" id="KW-0443">Lipid metabolism</keyword>
<feature type="short sequence motif" description="DGA/G" evidence="3">
    <location>
        <begin position="204"/>
        <end position="206"/>
    </location>
</feature>
<feature type="compositionally biased region" description="Polar residues" evidence="4">
    <location>
        <begin position="359"/>
        <end position="369"/>
    </location>
</feature>
<dbReference type="NCBIfam" id="NF041079">
    <property type="entry name" value="CBASS_lipase"/>
    <property type="match status" value="1"/>
</dbReference>
<proteinExistence type="inferred from homology"/>
<feature type="short sequence motif" description="GXGXXG" evidence="3">
    <location>
        <begin position="14"/>
        <end position="19"/>
    </location>
</feature>
<evidence type="ECO:0000256" key="4">
    <source>
        <dbReference type="SAM" id="MobiDB-lite"/>
    </source>
</evidence>
<sequence length="369" mass="39997">MEETKPFRVLCLDGGGMRGAYQTAYLATFAERISEKLKLQGPLDVGSAFDLVVGTSTGGIVACGLAAGVPLTQMQELYAKAGKKIFPLQWVRPLPILGKLVRAFGIGTICGDRALRKTLTDTLGDSTIGSVYDDRKIALAVPTLDLARHAAVVFKSQHLKRLNGRDNKRTLVDVCMATSAAPILRSMARLQEPGGSGATATYVDGGLWANNPGLIGMMEATEILKDRGENRPIHLFMLGTLPSQGGEEIHWWRHRAAWGWGFGLKAISASLNAQAVGYDYLTSKMAEMRGDGSFAYRLPAQCPSNELRDYLTNMDDARKKVLNALARQAISDVDFAFASTATEMQEFRSTLATSRPHPSATNQEQNTNG</sequence>
<evidence type="ECO:0000256" key="3">
    <source>
        <dbReference type="PROSITE-ProRule" id="PRU01161"/>
    </source>
</evidence>
<dbReference type="InterPro" id="IPR002641">
    <property type="entry name" value="PNPLA_dom"/>
</dbReference>
<evidence type="ECO:0000259" key="5">
    <source>
        <dbReference type="PROSITE" id="PS51635"/>
    </source>
</evidence>
<keyword evidence="3" id="KW-0378">Hydrolase</keyword>
<dbReference type="CDD" id="cd07199">
    <property type="entry name" value="Pat17_PNPLA8_PNPLA9_like"/>
    <property type="match status" value="1"/>
</dbReference>
<feature type="active site" description="Proton acceptor" evidence="3">
    <location>
        <position position="204"/>
    </location>
</feature>
<comment type="similarity">
    <text evidence="1">Belongs to the patatin family.</text>
</comment>
<name>A0A1L1PJE7_HYDIT</name>
<evidence type="ECO:0000313" key="6">
    <source>
        <dbReference type="EMBL" id="CDN90122.1"/>
    </source>
</evidence>
<dbReference type="PANTHER" id="PTHR32176">
    <property type="entry name" value="XYLOSE ISOMERASE"/>
    <property type="match status" value="1"/>
</dbReference>
<dbReference type="AlphaFoldDB" id="A0A1L1PJE7"/>
<dbReference type="InterPro" id="IPR016035">
    <property type="entry name" value="Acyl_Trfase/lysoPLipase"/>
</dbReference>
<keyword evidence="7" id="KW-1185">Reference proteome</keyword>
<dbReference type="Gene3D" id="3.40.1090.10">
    <property type="entry name" value="Cytosolic phospholipase A2 catalytic domain"/>
    <property type="match status" value="1"/>
</dbReference>
<feature type="short sequence motif" description="GXSXG" evidence="3">
    <location>
        <begin position="54"/>
        <end position="58"/>
    </location>
</feature>
<evidence type="ECO:0000256" key="2">
    <source>
        <dbReference type="ARBA" id="ARBA00023098"/>
    </source>
</evidence>
<keyword evidence="3" id="KW-0442">Lipid degradation</keyword>
<dbReference type="Pfam" id="PF01734">
    <property type="entry name" value="Patatin"/>
    <property type="match status" value="1"/>
</dbReference>
<dbReference type="PANTHER" id="PTHR32176:SF92">
    <property type="entry name" value="XYLOSE ISOMERASE"/>
    <property type="match status" value="1"/>
</dbReference>
<dbReference type="GO" id="GO:0016787">
    <property type="term" value="F:hydrolase activity"/>
    <property type="evidence" value="ECO:0007669"/>
    <property type="project" value="UniProtKB-UniRule"/>
</dbReference>
<protein>
    <submittedName>
        <fullName evidence="6">Patatin</fullName>
    </submittedName>
</protein>
<organism evidence="6 7">
    <name type="scientific">Hydrogenophaga intermedia</name>
    <dbReference type="NCBI Taxonomy" id="65786"/>
    <lineage>
        <taxon>Bacteria</taxon>
        <taxon>Pseudomonadati</taxon>
        <taxon>Pseudomonadota</taxon>
        <taxon>Betaproteobacteria</taxon>
        <taxon>Burkholderiales</taxon>
        <taxon>Comamonadaceae</taxon>
        <taxon>Hydrogenophaga</taxon>
    </lineage>
</organism>
<dbReference type="PROSITE" id="PS51635">
    <property type="entry name" value="PNPLA"/>
    <property type="match status" value="1"/>
</dbReference>
<evidence type="ECO:0000313" key="7">
    <source>
        <dbReference type="Proteomes" id="UP000028878"/>
    </source>
</evidence>
<dbReference type="EMBL" id="CCAE010000066">
    <property type="protein sequence ID" value="CDN90122.1"/>
    <property type="molecule type" value="Genomic_DNA"/>
</dbReference>
<gene>
    <name evidence="6" type="ORF">BN948_04563</name>
</gene>